<feature type="transmembrane region" description="Helical" evidence="6">
    <location>
        <begin position="339"/>
        <end position="364"/>
    </location>
</feature>
<evidence type="ECO:0000313" key="7">
    <source>
        <dbReference type="EMBL" id="MDN7243546.1"/>
    </source>
</evidence>
<feature type="transmembrane region" description="Helical" evidence="6">
    <location>
        <begin position="370"/>
        <end position="389"/>
    </location>
</feature>
<keyword evidence="5 6" id="KW-0472">Membrane</keyword>
<dbReference type="SUPFAM" id="SSF103473">
    <property type="entry name" value="MFS general substrate transporter"/>
    <property type="match status" value="1"/>
</dbReference>
<protein>
    <submittedName>
        <fullName evidence="7">MFS transporter</fullName>
    </submittedName>
</protein>
<organism evidence="7 8">
    <name type="scientific">Planococcus shixiaomingii</name>
    <dbReference type="NCBI Taxonomy" id="3058393"/>
    <lineage>
        <taxon>Bacteria</taxon>
        <taxon>Bacillati</taxon>
        <taxon>Bacillota</taxon>
        <taxon>Bacilli</taxon>
        <taxon>Bacillales</taxon>
        <taxon>Caryophanaceae</taxon>
        <taxon>Planococcus</taxon>
    </lineage>
</organism>
<keyword evidence="2" id="KW-1003">Cell membrane</keyword>
<dbReference type="PANTHER" id="PTHR23513">
    <property type="entry name" value="INTEGRAL MEMBRANE EFFLUX PROTEIN-RELATED"/>
    <property type="match status" value="1"/>
</dbReference>
<dbReference type="InterPro" id="IPR036259">
    <property type="entry name" value="MFS_trans_sf"/>
</dbReference>
<evidence type="ECO:0000256" key="1">
    <source>
        <dbReference type="ARBA" id="ARBA00004651"/>
    </source>
</evidence>
<feature type="transmembrane region" description="Helical" evidence="6">
    <location>
        <begin position="297"/>
        <end position="318"/>
    </location>
</feature>
<keyword evidence="8" id="KW-1185">Reference proteome</keyword>
<feature type="transmembrane region" description="Helical" evidence="6">
    <location>
        <begin position="253"/>
        <end position="277"/>
    </location>
</feature>
<dbReference type="RefSeq" id="WP_301724954.1">
    <property type="nucleotide sequence ID" value="NZ_JAUJWV010000004.1"/>
</dbReference>
<keyword evidence="3 6" id="KW-0812">Transmembrane</keyword>
<dbReference type="CDD" id="cd06173">
    <property type="entry name" value="MFS_MefA_like"/>
    <property type="match status" value="1"/>
</dbReference>
<name>A0ABT8N6P0_9BACL</name>
<evidence type="ECO:0000313" key="8">
    <source>
        <dbReference type="Proteomes" id="UP001172055"/>
    </source>
</evidence>
<evidence type="ECO:0000256" key="4">
    <source>
        <dbReference type="ARBA" id="ARBA00022989"/>
    </source>
</evidence>
<feature type="transmembrane region" description="Helical" evidence="6">
    <location>
        <begin position="218"/>
        <end position="241"/>
    </location>
</feature>
<comment type="caution">
    <text evidence="7">The sequence shown here is derived from an EMBL/GenBank/DDBJ whole genome shotgun (WGS) entry which is preliminary data.</text>
</comment>
<gene>
    <name evidence="7" type="ORF">QWY14_17285</name>
</gene>
<reference evidence="7 8" key="1">
    <citation type="submission" date="2023-06" db="EMBL/GenBank/DDBJ databases">
        <title>Novel species in genus Planococcus.</title>
        <authorList>
            <person name="Ning S."/>
        </authorList>
    </citation>
    <scope>NUCLEOTIDE SEQUENCE [LARGE SCALE GENOMIC DNA]</scope>
    <source>
        <strain evidence="7 8">N028</strain>
    </source>
</reference>
<dbReference type="InterPro" id="IPR011701">
    <property type="entry name" value="MFS"/>
</dbReference>
<dbReference type="EMBL" id="JAUJWV010000004">
    <property type="protein sequence ID" value="MDN7243546.1"/>
    <property type="molecule type" value="Genomic_DNA"/>
</dbReference>
<evidence type="ECO:0000256" key="2">
    <source>
        <dbReference type="ARBA" id="ARBA00022475"/>
    </source>
</evidence>
<feature type="transmembrane region" description="Helical" evidence="6">
    <location>
        <begin position="97"/>
        <end position="116"/>
    </location>
</feature>
<accession>A0ABT8N6P0</accession>
<sequence length="401" mass="43796">MKRNRNFNLLLTGQSLANIGDVLYIVSIIYVIFELTGSAAAAAFVPFTITSSMFVSNALTPLLMERFNLKWLLAGSQMGKTGLLITLALFVPHLTLANYYLLFLAISLVALLDGCANPVTRSLLPNYVENEELMKANGTTETVTQFIQTAVWFVGSSLLIFLTATQLVWLTAVLFFLSSFLLSKLELVSFTPSKQQGKWQQIANGWQTVSMTPVLKRIAWMDVLETIAGTVWIAAILYVFVSDALLADEKWWGFVNGSFFLGLIGGSIFCLRFSALIEKNLSFFIFTGAVSSSLMTIFFGLTSIPALALVLSFLVGIFSQIKNIPQQTVVQTSVPKDRLPTVFTTLGAIGTGTFGIASLVMGILADAFGIRSVFVLSGILLAVVGLIAFKGRVLLWRTVQE</sequence>
<evidence type="ECO:0000256" key="3">
    <source>
        <dbReference type="ARBA" id="ARBA00022692"/>
    </source>
</evidence>
<evidence type="ECO:0000256" key="5">
    <source>
        <dbReference type="ARBA" id="ARBA00023136"/>
    </source>
</evidence>
<evidence type="ECO:0000256" key="6">
    <source>
        <dbReference type="SAM" id="Phobius"/>
    </source>
</evidence>
<proteinExistence type="predicted"/>
<dbReference type="PANTHER" id="PTHR23513:SF19">
    <property type="entry name" value="MAJOR FACILITATOR SUPERFAMILY (MFS) PROFILE DOMAIN-CONTAINING PROTEIN"/>
    <property type="match status" value="1"/>
</dbReference>
<dbReference type="Pfam" id="PF07690">
    <property type="entry name" value="MFS_1"/>
    <property type="match status" value="1"/>
</dbReference>
<comment type="subcellular location">
    <subcellularLocation>
        <location evidence="1">Cell membrane</location>
        <topology evidence="1">Multi-pass membrane protein</topology>
    </subcellularLocation>
</comment>
<feature type="transmembrane region" description="Helical" evidence="6">
    <location>
        <begin position="7"/>
        <end position="33"/>
    </location>
</feature>
<feature type="transmembrane region" description="Helical" evidence="6">
    <location>
        <begin position="158"/>
        <end position="182"/>
    </location>
</feature>
<keyword evidence="4 6" id="KW-1133">Transmembrane helix</keyword>
<dbReference type="Proteomes" id="UP001172055">
    <property type="component" value="Unassembled WGS sequence"/>
</dbReference>
<dbReference type="Gene3D" id="1.20.1250.20">
    <property type="entry name" value="MFS general substrate transporter like domains"/>
    <property type="match status" value="1"/>
</dbReference>